<dbReference type="Proteomes" id="UP000233060">
    <property type="component" value="Unassembled WGS sequence"/>
</dbReference>
<reference evidence="9" key="2">
    <citation type="submission" date="2025-09" db="UniProtKB">
        <authorList>
            <consortium name="Ensembl"/>
        </authorList>
    </citation>
    <scope>IDENTIFICATION</scope>
</reference>
<dbReference type="InterPro" id="IPR058923">
    <property type="entry name" value="RCC1-like_dom"/>
</dbReference>
<evidence type="ECO:0000256" key="4">
    <source>
        <dbReference type="ARBA" id="ARBA00022737"/>
    </source>
</evidence>
<feature type="repeat" description="RCC1" evidence="7">
    <location>
        <begin position="255"/>
        <end position="305"/>
    </location>
</feature>
<protein>
    <submittedName>
        <fullName evidence="9">HECT and RLD domain containing E3 ubiquitin protein ligase family member 6</fullName>
    </submittedName>
</protein>
<keyword evidence="2" id="KW-0963">Cytoplasm</keyword>
<feature type="active site" description="Glycyl thioester intermediate" evidence="6">
    <location>
        <position position="1013"/>
    </location>
</feature>
<evidence type="ECO:0000256" key="3">
    <source>
        <dbReference type="ARBA" id="ARBA00022679"/>
    </source>
</evidence>
<dbReference type="Pfam" id="PF25390">
    <property type="entry name" value="WD40_RLD"/>
    <property type="match status" value="1"/>
</dbReference>
<dbReference type="FunFam" id="2.130.10.30:FF:000049">
    <property type="entry name" value="HECT and RLD domain containing E3 ubiquitin protein ligase family member 6"/>
    <property type="match status" value="1"/>
</dbReference>
<dbReference type="GO" id="GO:0005829">
    <property type="term" value="C:cytosol"/>
    <property type="evidence" value="ECO:0007669"/>
    <property type="project" value="UniProtKB-SubCell"/>
</dbReference>
<evidence type="ECO:0000256" key="1">
    <source>
        <dbReference type="ARBA" id="ARBA00004514"/>
    </source>
</evidence>
<dbReference type="GeneTree" id="ENSGT00940000162279"/>
<evidence type="ECO:0000313" key="10">
    <source>
        <dbReference type="Proteomes" id="UP000233060"/>
    </source>
</evidence>
<dbReference type="SMART" id="SM00119">
    <property type="entry name" value="HECTc"/>
    <property type="match status" value="1"/>
</dbReference>
<dbReference type="AlphaFoldDB" id="A0A2K5P695"/>
<evidence type="ECO:0000259" key="8">
    <source>
        <dbReference type="PROSITE" id="PS50237"/>
    </source>
</evidence>
<dbReference type="Gene3D" id="3.30.2410.10">
    <property type="entry name" value="Hect, E3 ligase catalytic domain"/>
    <property type="match status" value="1"/>
</dbReference>
<keyword evidence="3" id="KW-0808">Transferase</keyword>
<dbReference type="PROSITE" id="PS50237">
    <property type="entry name" value="HECT"/>
    <property type="match status" value="1"/>
</dbReference>
<dbReference type="CDD" id="cd00078">
    <property type="entry name" value="HECTc"/>
    <property type="match status" value="1"/>
</dbReference>
<dbReference type="FunFam" id="3.30.2160.10:FF:000004">
    <property type="entry name" value="probable E3 ubiquitin-protein ligase HERC4 isoform X1"/>
    <property type="match status" value="1"/>
</dbReference>
<dbReference type="STRING" id="9531.ENSCATP00000045229"/>
<dbReference type="InterPro" id="IPR035983">
    <property type="entry name" value="Hect_E3_ubiquitin_ligase"/>
</dbReference>
<evidence type="ECO:0000256" key="7">
    <source>
        <dbReference type="PROSITE-ProRule" id="PRU00235"/>
    </source>
</evidence>
<comment type="subcellular location">
    <subcellularLocation>
        <location evidence="1">Cytoplasm</location>
        <location evidence="1">Cytosol</location>
    </subcellularLocation>
</comment>
<keyword evidence="10" id="KW-1185">Reference proteome</keyword>
<dbReference type="PROSITE" id="PS00626">
    <property type="entry name" value="RCC1_2"/>
    <property type="match status" value="4"/>
</dbReference>
<evidence type="ECO:0000256" key="5">
    <source>
        <dbReference type="ARBA" id="ARBA00022786"/>
    </source>
</evidence>
<feature type="repeat" description="RCC1" evidence="7">
    <location>
        <begin position="94"/>
        <end position="146"/>
    </location>
</feature>
<dbReference type="Gene3D" id="3.30.2160.10">
    <property type="entry name" value="Hect, E3 ligase catalytic domain"/>
    <property type="match status" value="1"/>
</dbReference>
<dbReference type="InterPro" id="IPR009091">
    <property type="entry name" value="RCC1/BLIP-II"/>
</dbReference>
<dbReference type="SUPFAM" id="SSF50985">
    <property type="entry name" value="RCC1/BLIP-II"/>
    <property type="match status" value="1"/>
</dbReference>
<feature type="repeat" description="RCC1" evidence="7">
    <location>
        <begin position="147"/>
        <end position="199"/>
    </location>
</feature>
<dbReference type="Gene3D" id="2.130.10.30">
    <property type="entry name" value="Regulator of chromosome condensation 1/beta-lactamase-inhibitor protein II"/>
    <property type="match status" value="2"/>
</dbReference>
<dbReference type="Bgee" id="ENSCATG00000045034">
    <property type="expression patterns" value="Expressed in lymph node and 11 other cell types or tissues"/>
</dbReference>
<sequence length="1048" mass="118312">MYFCWGTNSRELQRRRTERSPGAELLQAASGERHSLLLLTNHRVLSCGDNSRGQLGRRSAPGGELPEPIQALETLNVDLVSCGKEHSLAVCHKGRVFAWGAGSEGQLGIGEFKEISFTPKKITTLNGIKIIQVSCGHYHSLALSKDSQVFSWGKNSHGQLGLGKEVPSQASPQRVRSLEGIPLAQVAAGGAHSFALSLCGTSFGWGSNSAGQLALSGRNVPVQSNKPLSIGALKNLGVIYISCGDEHTAVLIQDGKVFTFGDNSSGQLGYSPTPEKRGPQLVERIDGLVSQIDCGSYHTLAYVHTTGQVVSFGHGPSDTSKPTHPEALTENFDIRCLISAEDLVDVQVKHIFAGTYANFVTTHQDTSSTSAPGKTLPEISRISQFMAEKWIAVKRRSTECDMAKSEIRVIFSSPACLTASFLKKRGTGETTSIDVDLEMARDTFKKLTKKEWISSMTLNLIACFSQSSVSNISWVCSLILFRPQITTCLEDDLLRALPCRSPHQEALSVFLLLPECPVMHDSKNWKNLVVPFAKAVCEMSKQSLQVLKKCWAFLQESSLNPLIQMLKAAIISQLLHWTETEQDHCNVKALLGMLKELHKVNKTNCRLPENTFNINELSDLLNFYTDRGRQLFRDNHMIPAETPSPVIFSDFPFIFNSLSKIKLLQADSCIKMWMSEEKAYMLRHETILQKKDEFPPSPRFILRVRRSRLVKDALRQLSQAEATDFRKVLVVEFIEEIRPESGGVSSEFFHCMFEEMTKPEYGMFMYPEMGSCMWFPAKPKLEKKRYFLFGMLCGLSLFNLNVASLPFPLALYKKLLDQKPSLEDLKELSPRLGKSLQEVLNDDADDIGDALCIRFSIHWDQNDVDLIPNGISIPVDQTNKKDYVSKYIDYIFNVSVKAVYEEFQRGFYRVCEKEILRHFYPEELMTAIIGNTDYDWKQFEQNSKYEQGYQKSHPTIRLFWKAFHKLTLDEKKKFLLFLTGRDRLHARGIQKMEIVFRCPETFSERDHPTSITCHHILYLPKYSTMERMEEALQVAINNNRGFVSPMLT</sequence>
<evidence type="ECO:0000256" key="6">
    <source>
        <dbReference type="PROSITE-ProRule" id="PRU00104"/>
    </source>
</evidence>
<dbReference type="PANTHER" id="PTHR45622:SF11">
    <property type="entry name" value="E3 UBIQUITIN-PROTEIN LIGASE HERC6-RELATED"/>
    <property type="match status" value="1"/>
</dbReference>
<feature type="domain" description="HECT" evidence="8">
    <location>
        <begin position="721"/>
        <end position="1042"/>
    </location>
</feature>
<dbReference type="SUPFAM" id="SSF56204">
    <property type="entry name" value="Hect, E3 ligase catalytic domain"/>
    <property type="match status" value="1"/>
</dbReference>
<dbReference type="FunFam" id="3.30.2410.10:FF:000003">
    <property type="entry name" value="probable E3 ubiquitin-protein ligase HERC4 isoform X1"/>
    <property type="match status" value="1"/>
</dbReference>
<feature type="repeat" description="RCC1" evidence="7">
    <location>
        <begin position="42"/>
        <end position="93"/>
    </location>
</feature>
<dbReference type="GO" id="GO:0005654">
    <property type="term" value="C:nucleoplasm"/>
    <property type="evidence" value="ECO:0007669"/>
    <property type="project" value="Ensembl"/>
</dbReference>
<name>A0A2K5P695_CERAT</name>
<feature type="repeat" description="RCC1" evidence="7">
    <location>
        <begin position="200"/>
        <end position="254"/>
    </location>
</feature>
<proteinExistence type="predicted"/>
<reference evidence="9" key="1">
    <citation type="submission" date="2025-08" db="UniProtKB">
        <authorList>
            <consortium name="Ensembl"/>
        </authorList>
    </citation>
    <scope>IDENTIFICATION</scope>
</reference>
<dbReference type="InterPro" id="IPR000569">
    <property type="entry name" value="HECT_dom"/>
</dbReference>
<dbReference type="GO" id="GO:0016567">
    <property type="term" value="P:protein ubiquitination"/>
    <property type="evidence" value="ECO:0007669"/>
    <property type="project" value="TreeGrafter"/>
</dbReference>
<dbReference type="Gene3D" id="3.90.1750.10">
    <property type="entry name" value="Hect, E3 ligase catalytic domains"/>
    <property type="match status" value="1"/>
</dbReference>
<dbReference type="GO" id="GO:0061630">
    <property type="term" value="F:ubiquitin protein ligase activity"/>
    <property type="evidence" value="ECO:0007669"/>
    <property type="project" value="TreeGrafter"/>
</dbReference>
<keyword evidence="4" id="KW-0677">Repeat</keyword>
<dbReference type="GO" id="GO:0006511">
    <property type="term" value="P:ubiquitin-dependent protein catabolic process"/>
    <property type="evidence" value="ECO:0007669"/>
    <property type="project" value="TreeGrafter"/>
</dbReference>
<dbReference type="Ensembl" id="ENSCATT00000069671.1">
    <property type="protein sequence ID" value="ENSCATP00000045229.1"/>
    <property type="gene ID" value="ENSCATG00000045034.1"/>
</dbReference>
<dbReference type="Pfam" id="PF00632">
    <property type="entry name" value="HECT"/>
    <property type="match status" value="1"/>
</dbReference>
<keyword evidence="5 6" id="KW-0833">Ubl conjugation pathway</keyword>
<dbReference type="PANTHER" id="PTHR45622">
    <property type="entry name" value="UBIQUITIN-PROTEIN LIGASE E3A-RELATED"/>
    <property type="match status" value="1"/>
</dbReference>
<dbReference type="PROSITE" id="PS50012">
    <property type="entry name" value="RCC1_3"/>
    <property type="match status" value="5"/>
</dbReference>
<dbReference type="InterPro" id="IPR000408">
    <property type="entry name" value="Reg_chr_condens"/>
</dbReference>
<gene>
    <name evidence="9" type="primary">HERC6</name>
</gene>
<dbReference type="PRINTS" id="PR00633">
    <property type="entry name" value="RCCNDNSATION"/>
</dbReference>
<evidence type="ECO:0000313" key="9">
    <source>
        <dbReference type="Ensembl" id="ENSCATP00000045229.1"/>
    </source>
</evidence>
<accession>A0A2K5P695</accession>
<dbReference type="InterPro" id="IPR051709">
    <property type="entry name" value="Ub-ligase/GTPase-reg"/>
</dbReference>
<organism evidence="9 10">
    <name type="scientific">Cercocebus atys</name>
    <name type="common">Sooty mangabey</name>
    <name type="synonym">Cercocebus torquatus atys</name>
    <dbReference type="NCBI Taxonomy" id="9531"/>
    <lineage>
        <taxon>Eukaryota</taxon>
        <taxon>Metazoa</taxon>
        <taxon>Chordata</taxon>
        <taxon>Craniata</taxon>
        <taxon>Vertebrata</taxon>
        <taxon>Euteleostomi</taxon>
        <taxon>Mammalia</taxon>
        <taxon>Eutheria</taxon>
        <taxon>Euarchontoglires</taxon>
        <taxon>Primates</taxon>
        <taxon>Haplorrhini</taxon>
        <taxon>Catarrhini</taxon>
        <taxon>Cercopithecidae</taxon>
        <taxon>Cercopithecinae</taxon>
        <taxon>Cercocebus</taxon>
    </lineage>
</organism>
<evidence type="ECO:0000256" key="2">
    <source>
        <dbReference type="ARBA" id="ARBA00022490"/>
    </source>
</evidence>